<dbReference type="InterPro" id="IPR000182">
    <property type="entry name" value="GNAT_dom"/>
</dbReference>
<organism evidence="2 3">
    <name type="scientific">Sphingobacterium kyonggiense</name>
    <dbReference type="NCBI Taxonomy" id="714075"/>
    <lineage>
        <taxon>Bacteria</taxon>
        <taxon>Pseudomonadati</taxon>
        <taxon>Bacteroidota</taxon>
        <taxon>Sphingobacteriia</taxon>
        <taxon>Sphingobacteriales</taxon>
        <taxon>Sphingobacteriaceae</taxon>
        <taxon>Sphingobacterium</taxon>
    </lineage>
</organism>
<feature type="domain" description="N-acetyltransferase" evidence="1">
    <location>
        <begin position="11"/>
        <end position="171"/>
    </location>
</feature>
<dbReference type="PANTHER" id="PTHR43441:SF12">
    <property type="entry name" value="RIBOSOMAL N-ACETYLTRANSFERASE YDAF-RELATED"/>
    <property type="match status" value="1"/>
</dbReference>
<gene>
    <name evidence="2" type="ORF">GCM10022216_13930</name>
</gene>
<proteinExistence type="predicted"/>
<sequence length="182" mass="21134">MRKRIPLHEGFTLKALVSADAPKMYRLIDSQRAYLGEWLPFIQFTNRVDDSRGFIEMAIESRKNNKDFVYKICHEDRLIGLIGTKETDYINKSTEIGYWLAQEYQNQGIMTNAVKSLIQELFDTMKIQRIQICCAIGNLKSIAIPKRLGFKQEGIKRNGEWIGNYEFRDLIVFSLLKTDVSS</sequence>
<dbReference type="Proteomes" id="UP001500101">
    <property type="component" value="Unassembled WGS sequence"/>
</dbReference>
<accession>A0ABP7YKM4</accession>
<dbReference type="Pfam" id="PF13302">
    <property type="entry name" value="Acetyltransf_3"/>
    <property type="match status" value="1"/>
</dbReference>
<evidence type="ECO:0000313" key="2">
    <source>
        <dbReference type="EMBL" id="GAA4137682.1"/>
    </source>
</evidence>
<dbReference type="Gene3D" id="3.40.630.30">
    <property type="match status" value="1"/>
</dbReference>
<dbReference type="InterPro" id="IPR016181">
    <property type="entry name" value="Acyl_CoA_acyltransferase"/>
</dbReference>
<dbReference type="InterPro" id="IPR051908">
    <property type="entry name" value="Ribosomal_N-acetyltransferase"/>
</dbReference>
<dbReference type="PROSITE" id="PS51186">
    <property type="entry name" value="GNAT"/>
    <property type="match status" value="1"/>
</dbReference>
<dbReference type="EMBL" id="BAAAZI010000006">
    <property type="protein sequence ID" value="GAA4137682.1"/>
    <property type="molecule type" value="Genomic_DNA"/>
</dbReference>
<name>A0ABP7YKM4_9SPHI</name>
<evidence type="ECO:0000259" key="1">
    <source>
        <dbReference type="PROSITE" id="PS51186"/>
    </source>
</evidence>
<comment type="caution">
    <text evidence="2">The sequence shown here is derived from an EMBL/GenBank/DDBJ whole genome shotgun (WGS) entry which is preliminary data.</text>
</comment>
<evidence type="ECO:0000313" key="3">
    <source>
        <dbReference type="Proteomes" id="UP001500101"/>
    </source>
</evidence>
<keyword evidence="3" id="KW-1185">Reference proteome</keyword>
<dbReference type="PANTHER" id="PTHR43441">
    <property type="entry name" value="RIBOSOMAL-PROTEIN-SERINE ACETYLTRANSFERASE"/>
    <property type="match status" value="1"/>
</dbReference>
<reference evidence="3" key="1">
    <citation type="journal article" date="2019" name="Int. J. Syst. Evol. Microbiol.">
        <title>The Global Catalogue of Microorganisms (GCM) 10K type strain sequencing project: providing services to taxonomists for standard genome sequencing and annotation.</title>
        <authorList>
            <consortium name="The Broad Institute Genomics Platform"/>
            <consortium name="The Broad Institute Genome Sequencing Center for Infectious Disease"/>
            <person name="Wu L."/>
            <person name="Ma J."/>
        </authorList>
    </citation>
    <scope>NUCLEOTIDE SEQUENCE [LARGE SCALE GENOMIC DNA]</scope>
    <source>
        <strain evidence="3">JCM 16704</strain>
    </source>
</reference>
<dbReference type="SUPFAM" id="SSF55729">
    <property type="entry name" value="Acyl-CoA N-acyltransferases (Nat)"/>
    <property type="match status" value="1"/>
</dbReference>
<protein>
    <submittedName>
        <fullName evidence="2">GNAT family protein</fullName>
    </submittedName>
</protein>